<dbReference type="EMBL" id="MCFG01000307">
    <property type="protein sequence ID" value="ORX76299.1"/>
    <property type="molecule type" value="Genomic_DNA"/>
</dbReference>
<comment type="caution">
    <text evidence="6">The sequence shown here is derived from an EMBL/GenBank/DDBJ whole genome shotgun (WGS) entry which is preliminary data.</text>
</comment>
<dbReference type="Pfam" id="PF08757">
    <property type="entry name" value="CotH"/>
    <property type="match status" value="1"/>
</dbReference>
<dbReference type="InterPro" id="IPR009034">
    <property type="entry name" value="Dockerin_dom_fun_sf"/>
</dbReference>
<dbReference type="PROSITE" id="PS51763">
    <property type="entry name" value="CBM10"/>
    <property type="match status" value="2"/>
</dbReference>
<evidence type="ECO:0000256" key="3">
    <source>
        <dbReference type="ARBA" id="ARBA00022801"/>
    </source>
</evidence>
<feature type="chain" id="PRO_5012192195" description="CBM10 domain-containing protein" evidence="4">
    <location>
        <begin position="20"/>
        <end position="574"/>
    </location>
</feature>
<accession>A0A1Y1WRY4</accession>
<evidence type="ECO:0000313" key="6">
    <source>
        <dbReference type="EMBL" id="ORX76299.1"/>
    </source>
</evidence>
<feature type="domain" description="CBM10" evidence="5">
    <location>
        <begin position="490"/>
        <end position="527"/>
    </location>
</feature>
<dbReference type="PANTHER" id="PTHR40050:SF1">
    <property type="entry name" value="INNER SPORE COAT PROTEIN H"/>
    <property type="match status" value="1"/>
</dbReference>
<proteinExistence type="predicted"/>
<reference evidence="6 7" key="2">
    <citation type="submission" date="2016-08" db="EMBL/GenBank/DDBJ databases">
        <title>Pervasive Adenine N6-methylation of Active Genes in Fungi.</title>
        <authorList>
            <consortium name="DOE Joint Genome Institute"/>
            <person name="Mondo S.J."/>
            <person name="Dannebaum R.O."/>
            <person name="Kuo R.C."/>
            <person name="Labutti K."/>
            <person name="Haridas S."/>
            <person name="Kuo A."/>
            <person name="Salamov A."/>
            <person name="Ahrendt S.R."/>
            <person name="Lipzen A."/>
            <person name="Sullivan W."/>
            <person name="Andreopoulos W.B."/>
            <person name="Clum A."/>
            <person name="Lindquist E."/>
            <person name="Daum C."/>
            <person name="Ramamoorthy G.K."/>
            <person name="Gryganskyi A."/>
            <person name="Culley D."/>
            <person name="Magnuson J.K."/>
            <person name="James T.Y."/>
            <person name="O'Malley M.A."/>
            <person name="Stajich J.E."/>
            <person name="Spatafora J.W."/>
            <person name="Visel A."/>
            <person name="Grigoriev I.V."/>
        </authorList>
    </citation>
    <scope>NUCLEOTIDE SEQUENCE [LARGE SCALE GENOMIC DNA]</scope>
    <source>
        <strain evidence="6 7">S4</strain>
    </source>
</reference>
<feature type="domain" description="CBM10" evidence="5">
    <location>
        <begin position="530"/>
        <end position="571"/>
    </location>
</feature>
<keyword evidence="1 4" id="KW-0732">Signal</keyword>
<dbReference type="GO" id="GO:0016787">
    <property type="term" value="F:hydrolase activity"/>
    <property type="evidence" value="ECO:0007669"/>
    <property type="project" value="UniProtKB-KW"/>
</dbReference>
<evidence type="ECO:0000256" key="1">
    <source>
        <dbReference type="ARBA" id="ARBA00022729"/>
    </source>
</evidence>
<reference evidence="6 7" key="1">
    <citation type="submission" date="2016-08" db="EMBL/GenBank/DDBJ databases">
        <title>A Parts List for Fungal Cellulosomes Revealed by Comparative Genomics.</title>
        <authorList>
            <consortium name="DOE Joint Genome Institute"/>
            <person name="Haitjema C.H."/>
            <person name="Gilmore S.P."/>
            <person name="Henske J.K."/>
            <person name="Solomon K.V."/>
            <person name="De Groot R."/>
            <person name="Kuo A."/>
            <person name="Mondo S.J."/>
            <person name="Salamov A.A."/>
            <person name="Labutti K."/>
            <person name="Zhao Z."/>
            <person name="Chiniquy J."/>
            <person name="Barry K."/>
            <person name="Brewer H.M."/>
            <person name="Purvine S.O."/>
            <person name="Wright A.T."/>
            <person name="Boxma B."/>
            <person name="Van Alen T."/>
            <person name="Hackstein J.H."/>
            <person name="Baker S.E."/>
            <person name="Grigoriev I.V."/>
            <person name="O'Malley M.A."/>
        </authorList>
    </citation>
    <scope>NUCLEOTIDE SEQUENCE [LARGE SCALE GENOMIC DNA]</scope>
    <source>
        <strain evidence="6 7">S4</strain>
    </source>
</reference>
<dbReference type="PANTHER" id="PTHR40050">
    <property type="entry name" value="INNER SPORE COAT PROTEIN H"/>
    <property type="match status" value="1"/>
</dbReference>
<feature type="signal peptide" evidence="4">
    <location>
        <begin position="1"/>
        <end position="19"/>
    </location>
</feature>
<dbReference type="InterPro" id="IPR014867">
    <property type="entry name" value="Spore_coat_CotH_CotH2/3/7"/>
</dbReference>
<evidence type="ECO:0000313" key="7">
    <source>
        <dbReference type="Proteomes" id="UP000193944"/>
    </source>
</evidence>
<keyword evidence="7" id="KW-1185">Reference proteome</keyword>
<dbReference type="Gene3D" id="3.90.1220.10">
    <property type="entry name" value="Cellulose docking domain, dockering"/>
    <property type="match status" value="2"/>
</dbReference>
<dbReference type="SUPFAM" id="SSF64571">
    <property type="entry name" value="Cellulose docking domain, dockering"/>
    <property type="match status" value="2"/>
</dbReference>
<keyword evidence="3" id="KW-0378">Hydrolase</keyword>
<sequence length="574" mass="66296">MLKKIILLTILISVSIIEAKFLDNLDRTFSTGDDKVLEVNITMPDEDYSKVLEYVQVGLENIENGTVIDYKTKSATVIITDYENNDVKVFPDSTFKLGGNFARTFSKPGFNINLSSEYNDRKSFRLRTDVNDKSYLRQKLIIDIANRVGLPSIQSTFVKLTINGNYYGLYKLMDTLKPVNIKKLYNTETKKSELELYQCKRNGFTFSLNTANHCTNDSSDNENDTEEFIKFVTDVNKATTIEDLEKIMNVDVFLKYLAIDWIIGSFDHFLVLGHNFYFYKNEINNKWDIIYYDYDNTLGQGLGSWAWYNGKNEGITDFSKVSFKQFSNDQKILDIAVNNDDTRFKKNLKEVLTYGFNPVLLNEHINDLKSLISPYVEKDFIPINEDGELPGRVNKKGFPMISSYELYQMNSEYETTEYIEIDPEYVPGIKAWIESSFENACDQYGFDKEQILKDAVTLTPTSFFTKIKNGQSPYDGDDYNSSNDINKKEECWSEEQGYSCCQGCNILLVEEGQQKWGFENNKWCGIVESVCQQQEEICQNSEYGCCNTCNQYYMDITGRYGYEKGKWCILKSTC</sequence>
<name>A0A1Y1WRY4_9FUNG</name>
<evidence type="ECO:0000259" key="5">
    <source>
        <dbReference type="PROSITE" id="PS51763"/>
    </source>
</evidence>
<dbReference type="Proteomes" id="UP000193944">
    <property type="component" value="Unassembled WGS sequence"/>
</dbReference>
<evidence type="ECO:0000256" key="4">
    <source>
        <dbReference type="SAM" id="SignalP"/>
    </source>
</evidence>
<protein>
    <recommendedName>
        <fullName evidence="5">CBM10 domain-containing protein</fullName>
    </recommendedName>
</protein>
<dbReference type="AlphaFoldDB" id="A0A1Y1WRY4"/>
<gene>
    <name evidence="6" type="ORF">BCR32DRAFT_296341</name>
</gene>
<evidence type="ECO:0000256" key="2">
    <source>
        <dbReference type="ARBA" id="ARBA00022737"/>
    </source>
</evidence>
<keyword evidence="2" id="KW-0677">Repeat</keyword>
<dbReference type="Pfam" id="PF02013">
    <property type="entry name" value="CBM_10"/>
    <property type="match status" value="1"/>
</dbReference>
<dbReference type="InterPro" id="IPR002883">
    <property type="entry name" value="CBM10/Dockerin_dom"/>
</dbReference>
<dbReference type="OrthoDB" id="2130854at2759"/>
<organism evidence="6 7">
    <name type="scientific">Anaeromyces robustus</name>
    <dbReference type="NCBI Taxonomy" id="1754192"/>
    <lineage>
        <taxon>Eukaryota</taxon>
        <taxon>Fungi</taxon>
        <taxon>Fungi incertae sedis</taxon>
        <taxon>Chytridiomycota</taxon>
        <taxon>Chytridiomycota incertae sedis</taxon>
        <taxon>Neocallimastigomycetes</taxon>
        <taxon>Neocallimastigales</taxon>
        <taxon>Neocallimastigaceae</taxon>
        <taxon>Anaeromyces</taxon>
    </lineage>
</organism>